<dbReference type="EMBL" id="JBGMEF010000016">
    <property type="protein sequence ID" value="MFO3666804.1"/>
    <property type="molecule type" value="Genomic_DNA"/>
</dbReference>
<dbReference type="Pfam" id="PF14018">
    <property type="entry name" value="DUF4234"/>
    <property type="match status" value="1"/>
</dbReference>
<proteinExistence type="predicted"/>
<comment type="caution">
    <text evidence="3">The sequence shown here is derived from an EMBL/GenBank/DDBJ whole genome shotgun (WGS) entry which is preliminary data.</text>
</comment>
<name>A0ABW9MC90_9FIRM</name>
<keyword evidence="4" id="KW-1185">Reference proteome</keyword>
<keyword evidence="1" id="KW-1133">Transmembrane helix</keyword>
<sequence length="309" mass="34401">MLGFLFSMAFNLLANLLSLVSVVFFGYSLYTVASQWNKTDNQDLFNLTVISGAFMIIVRIIDLIIRKVTYYDFFFRPIVSVILILLAIGAPVLIYLVAMSAGDVIYEEGYFNKLSDTEFLKSEIMAAFGLFMTEIGKISSKFAKDADGAAKAKSGANGAYQDSDAFKYTGDSGDFHGMLPERRSLILFLLLNLITCGLYSLYFVHTVSRDVNIACAGDGEHTSGVLKYLILTILTCGIYSIYWDYALANRTAANGHRYGYHIQENGASVILWLLLGSWICGLGYFVARNITIKNVNKVCRGYNQKNPIY</sequence>
<feature type="transmembrane region" description="Helical" evidence="1">
    <location>
        <begin position="12"/>
        <end position="32"/>
    </location>
</feature>
<evidence type="ECO:0000313" key="3">
    <source>
        <dbReference type="EMBL" id="MFO3666804.1"/>
    </source>
</evidence>
<protein>
    <submittedName>
        <fullName evidence="3">DUF4234 domain-containing protein</fullName>
    </submittedName>
</protein>
<dbReference type="InterPro" id="IPR025328">
    <property type="entry name" value="DUF4234"/>
</dbReference>
<reference evidence="3 4" key="1">
    <citation type="journal article" date="2025" name="Anaerobe">
        <title>Description of Anaerococcus kampingiae sp. nov., Anaerococcus groningensis sp. nov., Anaerococcus martiniensis sp. nov., and Anaerococcus cruorum sp. nov., isolated from human clinical specimens.</title>
        <authorList>
            <person name="Boiten K.E."/>
            <person name="Meijer J."/>
            <person name="van Wezel E.M."/>
            <person name="Veloo A.C.M."/>
        </authorList>
    </citation>
    <scope>NUCLEOTIDE SEQUENCE [LARGE SCALE GENOMIC DNA]</scope>
    <source>
        <strain evidence="3 4">ENR0874</strain>
    </source>
</reference>
<feature type="transmembrane region" description="Helical" evidence="1">
    <location>
        <begin position="225"/>
        <end position="246"/>
    </location>
</feature>
<gene>
    <name evidence="3" type="ORF">ACCQ42_03360</name>
</gene>
<organism evidence="3 4">
    <name type="scientific">Anaerococcus kampingae</name>
    <dbReference type="NCBI Taxonomy" id="3115614"/>
    <lineage>
        <taxon>Bacteria</taxon>
        <taxon>Bacillati</taxon>
        <taxon>Bacillota</taxon>
        <taxon>Tissierellia</taxon>
        <taxon>Tissierellales</taxon>
        <taxon>Peptoniphilaceae</taxon>
        <taxon>Anaerococcus</taxon>
    </lineage>
</organism>
<feature type="transmembrane region" description="Helical" evidence="1">
    <location>
        <begin position="44"/>
        <end position="61"/>
    </location>
</feature>
<dbReference type="RefSeq" id="WP_410035373.1">
    <property type="nucleotide sequence ID" value="NZ_JBGMEF010000016.1"/>
</dbReference>
<evidence type="ECO:0000259" key="2">
    <source>
        <dbReference type="Pfam" id="PF14018"/>
    </source>
</evidence>
<evidence type="ECO:0000313" key="4">
    <source>
        <dbReference type="Proteomes" id="UP001637994"/>
    </source>
</evidence>
<feature type="domain" description="DUF4234" evidence="2">
    <location>
        <begin position="183"/>
        <end position="251"/>
    </location>
</feature>
<evidence type="ECO:0000256" key="1">
    <source>
        <dbReference type="SAM" id="Phobius"/>
    </source>
</evidence>
<feature type="transmembrane region" description="Helical" evidence="1">
    <location>
        <begin position="73"/>
        <end position="98"/>
    </location>
</feature>
<accession>A0ABW9MC90</accession>
<feature type="transmembrane region" description="Helical" evidence="1">
    <location>
        <begin position="266"/>
        <end position="287"/>
    </location>
</feature>
<keyword evidence="1" id="KW-0812">Transmembrane</keyword>
<feature type="transmembrane region" description="Helical" evidence="1">
    <location>
        <begin position="185"/>
        <end position="204"/>
    </location>
</feature>
<keyword evidence="1" id="KW-0472">Membrane</keyword>
<dbReference type="Proteomes" id="UP001637994">
    <property type="component" value="Unassembled WGS sequence"/>
</dbReference>